<feature type="signal peptide" evidence="3">
    <location>
        <begin position="1"/>
        <end position="26"/>
    </location>
</feature>
<dbReference type="EMBL" id="BONZ01000094">
    <property type="protein sequence ID" value="GIH20379.1"/>
    <property type="molecule type" value="Genomic_DNA"/>
</dbReference>
<dbReference type="Proteomes" id="UP000642748">
    <property type="component" value="Unassembled WGS sequence"/>
</dbReference>
<accession>A0A8J3VVY0</accession>
<evidence type="ECO:0000313" key="5">
    <source>
        <dbReference type="Proteomes" id="UP000642748"/>
    </source>
</evidence>
<keyword evidence="3" id="KW-0732">Signal</keyword>
<name>A0A8J3VVY0_9ACTN</name>
<evidence type="ECO:0000256" key="2">
    <source>
        <dbReference type="SAM" id="Phobius"/>
    </source>
</evidence>
<protein>
    <submittedName>
        <fullName evidence="4">Uncharacterized protein</fullName>
    </submittedName>
</protein>
<keyword evidence="2" id="KW-0472">Membrane</keyword>
<organism evidence="4 5">
    <name type="scientific">Rugosimonospora africana</name>
    <dbReference type="NCBI Taxonomy" id="556532"/>
    <lineage>
        <taxon>Bacteria</taxon>
        <taxon>Bacillati</taxon>
        <taxon>Actinomycetota</taxon>
        <taxon>Actinomycetes</taxon>
        <taxon>Micromonosporales</taxon>
        <taxon>Micromonosporaceae</taxon>
        <taxon>Rugosimonospora</taxon>
    </lineage>
</organism>
<feature type="chain" id="PRO_5039446235" evidence="3">
    <location>
        <begin position="27"/>
        <end position="154"/>
    </location>
</feature>
<feature type="region of interest" description="Disordered" evidence="1">
    <location>
        <begin position="43"/>
        <end position="96"/>
    </location>
</feature>
<evidence type="ECO:0000256" key="1">
    <source>
        <dbReference type="SAM" id="MobiDB-lite"/>
    </source>
</evidence>
<dbReference type="RefSeq" id="WP_203923799.1">
    <property type="nucleotide sequence ID" value="NZ_BONZ01000094.1"/>
</dbReference>
<reference evidence="4" key="1">
    <citation type="submission" date="2021-01" db="EMBL/GenBank/DDBJ databases">
        <title>Whole genome shotgun sequence of Rugosimonospora africana NBRC 104875.</title>
        <authorList>
            <person name="Komaki H."/>
            <person name="Tamura T."/>
        </authorList>
    </citation>
    <scope>NUCLEOTIDE SEQUENCE</scope>
    <source>
        <strain evidence="4">NBRC 104875</strain>
    </source>
</reference>
<feature type="region of interest" description="Disordered" evidence="1">
    <location>
        <begin position="134"/>
        <end position="154"/>
    </location>
</feature>
<dbReference type="AlphaFoldDB" id="A0A8J3VVY0"/>
<proteinExistence type="predicted"/>
<keyword evidence="5" id="KW-1185">Reference proteome</keyword>
<evidence type="ECO:0000256" key="3">
    <source>
        <dbReference type="SAM" id="SignalP"/>
    </source>
</evidence>
<evidence type="ECO:0000313" key="4">
    <source>
        <dbReference type="EMBL" id="GIH20379.1"/>
    </source>
</evidence>
<feature type="transmembrane region" description="Helical" evidence="2">
    <location>
        <begin position="108"/>
        <end position="129"/>
    </location>
</feature>
<keyword evidence="2" id="KW-0812">Transmembrane</keyword>
<gene>
    <name evidence="4" type="ORF">Raf01_85510</name>
</gene>
<feature type="compositionally biased region" description="Gly residues" evidence="1">
    <location>
        <begin position="43"/>
        <end position="60"/>
    </location>
</feature>
<sequence length="154" mass="14327">MNRRTLCAAALTLMVTGLGVTASASAAADGGISIAVTVPPAGGGGGGGGGSGGGGTGPGPRGATPTSVPAAGTVPSAGTAAGPTQSPSLPLPRQRPGTRALALTGLDIGLMLAGGIALIVAGAGLTSLLRRDRPAPATLTGQPDPRNPARNPAA</sequence>
<comment type="caution">
    <text evidence="4">The sequence shown here is derived from an EMBL/GenBank/DDBJ whole genome shotgun (WGS) entry which is preliminary data.</text>
</comment>
<keyword evidence="2" id="KW-1133">Transmembrane helix</keyword>